<dbReference type="InterPro" id="IPR024951">
    <property type="entry name" value="Sulfurylase_cat_dom"/>
</dbReference>
<dbReference type="Proteomes" id="UP000233350">
    <property type="component" value="Unassembled WGS sequence"/>
</dbReference>
<feature type="domain" description="Sulphate adenylyltransferase catalytic" evidence="2">
    <location>
        <begin position="165"/>
        <end position="363"/>
    </location>
</feature>
<dbReference type="Gene3D" id="3.10.400.10">
    <property type="entry name" value="Sulfate adenylyltransferase"/>
    <property type="match status" value="1"/>
</dbReference>
<protein>
    <submittedName>
        <fullName evidence="4">Sulfate adenylyltransferase</fullName>
    </submittedName>
</protein>
<dbReference type="GO" id="GO:0004781">
    <property type="term" value="F:sulfate adenylyltransferase (ATP) activity"/>
    <property type="evidence" value="ECO:0007669"/>
    <property type="project" value="InterPro"/>
</dbReference>
<evidence type="ECO:0000256" key="1">
    <source>
        <dbReference type="ARBA" id="ARBA00005048"/>
    </source>
</evidence>
<evidence type="ECO:0000259" key="3">
    <source>
        <dbReference type="Pfam" id="PF14306"/>
    </source>
</evidence>
<dbReference type="PANTHER" id="PTHR43509">
    <property type="match status" value="1"/>
</dbReference>
<dbReference type="Pfam" id="PF14306">
    <property type="entry name" value="PUA_2"/>
    <property type="match status" value="1"/>
</dbReference>
<comment type="pathway">
    <text evidence="1">Sulfur metabolism; hydrogen sulfide biosynthesis; sulfite from sulfate: step 1/3.</text>
</comment>
<evidence type="ECO:0000313" key="5">
    <source>
        <dbReference type="Proteomes" id="UP000233350"/>
    </source>
</evidence>
<dbReference type="AlphaFoldDB" id="A0A2N3PKD4"/>
<dbReference type="InterPro" id="IPR025980">
    <property type="entry name" value="ATP-Sase_PUA-like_dom"/>
</dbReference>
<keyword evidence="4" id="KW-0548">Nucleotidyltransferase</keyword>
<comment type="caution">
    <text evidence="4">The sequence shown here is derived from an EMBL/GenBank/DDBJ whole genome shotgun (WGS) entry which is preliminary data.</text>
</comment>
<dbReference type="SUPFAM" id="SSF52374">
    <property type="entry name" value="Nucleotidylyl transferase"/>
    <property type="match status" value="1"/>
</dbReference>
<dbReference type="STRING" id="556267.HWAG_00722"/>
<dbReference type="OrthoDB" id="9804504at2"/>
<dbReference type="EMBL" id="MBPK01000011">
    <property type="protein sequence ID" value="PKT81885.1"/>
    <property type="molecule type" value="Genomic_DNA"/>
</dbReference>
<organism evidence="4 5">
    <name type="scientific">Helicobacter winghamensis</name>
    <dbReference type="NCBI Taxonomy" id="157268"/>
    <lineage>
        <taxon>Bacteria</taxon>
        <taxon>Pseudomonadati</taxon>
        <taxon>Campylobacterota</taxon>
        <taxon>Epsilonproteobacteria</taxon>
        <taxon>Campylobacterales</taxon>
        <taxon>Helicobacteraceae</taxon>
        <taxon>Helicobacter</taxon>
    </lineage>
</organism>
<dbReference type="InterPro" id="IPR014729">
    <property type="entry name" value="Rossmann-like_a/b/a_fold"/>
</dbReference>
<dbReference type="SUPFAM" id="SSF88697">
    <property type="entry name" value="PUA domain-like"/>
    <property type="match status" value="1"/>
</dbReference>
<proteinExistence type="predicted"/>
<keyword evidence="4" id="KW-0808">Transferase</keyword>
<name>A0A2N3PKD4_9HELI</name>
<dbReference type="PANTHER" id="PTHR43509:SF1">
    <property type="entry name" value="SULFATE ADENYLYLTRANSFERASE"/>
    <property type="match status" value="1"/>
</dbReference>
<sequence>MESQKRNNQEKAAFINALFIDKEAVFALLLCKEGLLTPVSHLMNEEEMHEVDATGLYNGQSFPFSFILAPSGKRNALTIKNAKKGEIITLVCEGNICGELIVDSAFKINKQQRLFKIMSGDIYSQKAQDIFHRLGDYAICGEYCLFLENAQFDFMRHIGKQTILQTKNNIQAESITAMVLDASPVTRIHERIFRFVLDESDLLVLMLLRHQNEGLLDFNIRKTCLQSVIDNYLPTNRILIFPLDDIYLFAGAHGIILDAILAQNLGCDRIVIGENYPNLTIYYDNQKIYSIFDTTKDIKINVKLLHEFVYCSQCNTIVSLKTCPHGNHHHIHYHSGFLQGILQAGLIPPTILMRKEVSAKILSYLFPKRFSPLLKQFGMMFANNGMIEKQDDDNFYLKLIDLYQTHSLK</sequence>
<evidence type="ECO:0000259" key="2">
    <source>
        <dbReference type="Pfam" id="PF01747"/>
    </source>
</evidence>
<dbReference type="GeneID" id="97289962"/>
<dbReference type="RefSeq" id="WP_006802416.1">
    <property type="nucleotide sequence ID" value="NZ_CABKOI010000020.1"/>
</dbReference>
<dbReference type="InterPro" id="IPR015947">
    <property type="entry name" value="PUA-like_sf"/>
</dbReference>
<dbReference type="Pfam" id="PF01747">
    <property type="entry name" value="ATP-sulfurylase"/>
    <property type="match status" value="1"/>
</dbReference>
<accession>A0A2N3PKD4</accession>
<feature type="domain" description="ATP-sulfurylase PUA-like" evidence="3">
    <location>
        <begin position="3"/>
        <end position="123"/>
    </location>
</feature>
<evidence type="ECO:0000313" key="4">
    <source>
        <dbReference type="EMBL" id="PKT81885.1"/>
    </source>
</evidence>
<dbReference type="Gene3D" id="3.40.50.620">
    <property type="entry name" value="HUPs"/>
    <property type="match status" value="1"/>
</dbReference>
<gene>
    <name evidence="4" type="ORF">BCM31_01495</name>
</gene>
<keyword evidence="5" id="KW-1185">Reference proteome</keyword>
<reference evidence="4 5" key="1">
    <citation type="submission" date="2016-07" db="EMBL/GenBank/DDBJ databases">
        <title>Detection of Helicobacter winghamensis from caecal content of red fox (Vulpes vulpes).</title>
        <authorList>
            <person name="Zanoni R.G."/>
            <person name="Florio D."/>
            <person name="Caffara M."/>
            <person name="Renzi M."/>
            <person name="Parisi A."/>
            <person name="Pasquali F."/>
            <person name="Manfreda G."/>
        </authorList>
    </citation>
    <scope>NUCLEOTIDE SEQUENCE [LARGE SCALE GENOMIC DNA]</scope>
    <source>
        <strain evidence="4 5">295_13</strain>
    </source>
</reference>